<sequence length="323" mass="36882">MAEYYPASPAGYNSSSKLRSSSQNCRPDNSTKIYVATNPRGVERLPPGIVEPYSDLYLYGLLGNSSEDLNVKPKYLLAVTVGYHQKDIINSIVTKFSANFSIVLFHYDGRASDWEQFEWSQRAIHISTRKQTKWWYAKRFLHPDIVALYEYIFIWDEDLGVEHFNAEEYIRLVKKHGLEISQPAIESRELREDIVDVTTHCCHPVQGKVTVTIHIPQTYLENTICGNNGSGILKESMALRLAHDSAICSYVISQNDLVHGWGLDLNMWRCVERPHENIGIIDAQWIEHKVLPSLGNQVNTISLGIKLSIKQTKTPLFYVLENI</sequence>
<dbReference type="InterPro" id="IPR007877">
    <property type="entry name" value="DUF707"/>
</dbReference>
<comment type="caution">
    <text evidence="2">The sequence shown here is derived from an EMBL/GenBank/DDBJ whole genome shotgun (WGS) entry which is preliminary data.</text>
</comment>
<dbReference type="AlphaFoldDB" id="A0AA88R7D0"/>
<accession>A0AA88R7D0</accession>
<organism evidence="2 3">
    <name type="scientific">Escallonia rubra</name>
    <dbReference type="NCBI Taxonomy" id="112253"/>
    <lineage>
        <taxon>Eukaryota</taxon>
        <taxon>Viridiplantae</taxon>
        <taxon>Streptophyta</taxon>
        <taxon>Embryophyta</taxon>
        <taxon>Tracheophyta</taxon>
        <taxon>Spermatophyta</taxon>
        <taxon>Magnoliopsida</taxon>
        <taxon>eudicotyledons</taxon>
        <taxon>Gunneridae</taxon>
        <taxon>Pentapetalae</taxon>
        <taxon>asterids</taxon>
        <taxon>campanulids</taxon>
        <taxon>Escalloniales</taxon>
        <taxon>Escalloniaceae</taxon>
        <taxon>Escallonia</taxon>
    </lineage>
</organism>
<evidence type="ECO:0000256" key="1">
    <source>
        <dbReference type="SAM" id="MobiDB-lite"/>
    </source>
</evidence>
<name>A0AA88R7D0_9ASTE</name>
<dbReference type="PANTHER" id="PTHR31210">
    <property type="entry name" value="OS06G0731900 PROTEIN"/>
    <property type="match status" value="1"/>
</dbReference>
<dbReference type="Proteomes" id="UP001187471">
    <property type="component" value="Unassembled WGS sequence"/>
</dbReference>
<dbReference type="EMBL" id="JAVXUO010001298">
    <property type="protein sequence ID" value="KAK2983823.1"/>
    <property type="molecule type" value="Genomic_DNA"/>
</dbReference>
<feature type="region of interest" description="Disordered" evidence="1">
    <location>
        <begin position="1"/>
        <end position="29"/>
    </location>
</feature>
<evidence type="ECO:0000313" key="3">
    <source>
        <dbReference type="Proteomes" id="UP001187471"/>
    </source>
</evidence>
<gene>
    <name evidence="2" type="ORF">RJ640_008499</name>
</gene>
<dbReference type="Pfam" id="PF05212">
    <property type="entry name" value="DUF707"/>
    <property type="match status" value="1"/>
</dbReference>
<protein>
    <submittedName>
        <fullName evidence="2">Uncharacterized protein</fullName>
    </submittedName>
</protein>
<dbReference type="PANTHER" id="PTHR31210:SF68">
    <property type="entry name" value="OS06G0727800 PROTEIN"/>
    <property type="match status" value="1"/>
</dbReference>
<feature type="non-terminal residue" evidence="2">
    <location>
        <position position="1"/>
    </location>
</feature>
<keyword evidence="3" id="KW-1185">Reference proteome</keyword>
<reference evidence="2" key="1">
    <citation type="submission" date="2022-12" db="EMBL/GenBank/DDBJ databases">
        <title>Draft genome assemblies for two species of Escallonia (Escalloniales).</title>
        <authorList>
            <person name="Chanderbali A."/>
            <person name="Dervinis C."/>
            <person name="Anghel I."/>
            <person name="Soltis D."/>
            <person name="Soltis P."/>
            <person name="Zapata F."/>
        </authorList>
    </citation>
    <scope>NUCLEOTIDE SEQUENCE</scope>
    <source>
        <strain evidence="2">UCBG92.1500</strain>
        <tissue evidence="2">Leaf</tissue>
    </source>
</reference>
<evidence type="ECO:0000313" key="2">
    <source>
        <dbReference type="EMBL" id="KAK2983823.1"/>
    </source>
</evidence>
<proteinExistence type="predicted"/>